<proteinExistence type="predicted"/>
<protein>
    <recommendedName>
        <fullName evidence="4">F-box domain-containing protein</fullName>
    </recommendedName>
</protein>
<comment type="caution">
    <text evidence="2">The sequence shown here is derived from an EMBL/GenBank/DDBJ whole genome shotgun (WGS) entry which is preliminary data.</text>
</comment>
<feature type="signal peptide" evidence="1">
    <location>
        <begin position="1"/>
        <end position="19"/>
    </location>
</feature>
<sequence length="483" mass="53832">MKVQAILIALASVISVSMAAPTPAKGDSVPAKDNSGGRTVLDGAQCSPVQGRLVCDDGFGNTLYSHLSFFSIAIAGVTIGMTSLVNLPGELHHLIFSHFSTDTRTPDGGESAEFGQNRAGIHTLTLLSRTCRGLNHAVKPYLYAEVNLGSQNSRKLLDLLRHFVNDPYSGSCVQWVRIDWEELYSQKFDCSDQEANFLTDVAKSLHLDVPPAPPWYSKDWRNGFLAGMVLLKSSGVELVDIEGCNEEFCASIPKKSPRPELRHFTQFNYVWNFRDSIPPENLHRLINLSPRLQGFRSAERPLPNPAEIDWTEVTTLVLEEYDGSGVQVSTVGIIDILRSCQKLHHVRIKPTVYNGPAPIVRALEKYHKDTLRKLTLLSFPNEGKNLNISFSAFSVLEFLEIHGNICKAGFALKGLPPSLRELRLDGDFHHVREDFEIFTSEFIDGSDWHFDEAEAEEHEGGKCKTQWEIIYGLVNAGVNVWVD</sequence>
<dbReference type="Proteomes" id="UP001281614">
    <property type="component" value="Unassembled WGS sequence"/>
</dbReference>
<evidence type="ECO:0000313" key="2">
    <source>
        <dbReference type="EMBL" id="KAK2753992.1"/>
    </source>
</evidence>
<organism evidence="2 3">
    <name type="scientific">Colletotrichum kahawae</name>
    <name type="common">Coffee berry disease fungus</name>
    <dbReference type="NCBI Taxonomy" id="34407"/>
    <lineage>
        <taxon>Eukaryota</taxon>
        <taxon>Fungi</taxon>
        <taxon>Dikarya</taxon>
        <taxon>Ascomycota</taxon>
        <taxon>Pezizomycotina</taxon>
        <taxon>Sordariomycetes</taxon>
        <taxon>Hypocreomycetidae</taxon>
        <taxon>Glomerellales</taxon>
        <taxon>Glomerellaceae</taxon>
        <taxon>Colletotrichum</taxon>
        <taxon>Colletotrichum gloeosporioides species complex</taxon>
    </lineage>
</organism>
<name>A0AAD9YBL2_COLKA</name>
<evidence type="ECO:0000256" key="1">
    <source>
        <dbReference type="SAM" id="SignalP"/>
    </source>
</evidence>
<reference evidence="2" key="1">
    <citation type="submission" date="2023-02" db="EMBL/GenBank/DDBJ databases">
        <title>Colletotrichum kahawae CIFC_Que2 genome sequencing and assembly.</title>
        <authorList>
            <person name="Baroncelli R."/>
        </authorList>
    </citation>
    <scope>NUCLEOTIDE SEQUENCE</scope>
    <source>
        <strain evidence="2">CIFC_Que2</strain>
    </source>
</reference>
<feature type="chain" id="PRO_5042183593" description="F-box domain-containing protein" evidence="1">
    <location>
        <begin position="20"/>
        <end position="483"/>
    </location>
</feature>
<dbReference type="AlphaFoldDB" id="A0AAD9YBL2"/>
<evidence type="ECO:0008006" key="4">
    <source>
        <dbReference type="Google" id="ProtNLM"/>
    </source>
</evidence>
<keyword evidence="3" id="KW-1185">Reference proteome</keyword>
<evidence type="ECO:0000313" key="3">
    <source>
        <dbReference type="Proteomes" id="UP001281614"/>
    </source>
</evidence>
<dbReference type="EMBL" id="VYYT01000236">
    <property type="protein sequence ID" value="KAK2753992.1"/>
    <property type="molecule type" value="Genomic_DNA"/>
</dbReference>
<accession>A0AAD9YBL2</accession>
<keyword evidence="1" id="KW-0732">Signal</keyword>
<gene>
    <name evidence="2" type="ORF">CKAH01_17531</name>
</gene>